<dbReference type="AlphaFoldDB" id="A0A7K1J5X0"/>
<feature type="region of interest" description="Disordered" evidence="1">
    <location>
        <begin position="110"/>
        <end position="163"/>
    </location>
</feature>
<evidence type="ECO:0000313" key="3">
    <source>
        <dbReference type="EMBL" id="MUH59951.1"/>
    </source>
</evidence>
<evidence type="ECO:0000256" key="1">
    <source>
        <dbReference type="SAM" id="MobiDB-lite"/>
    </source>
</evidence>
<dbReference type="InterPro" id="IPR038765">
    <property type="entry name" value="Papain-like_cys_pep_sf"/>
</dbReference>
<dbReference type="RefSeq" id="WP_155588854.1">
    <property type="nucleotide sequence ID" value="NZ_WNLP01000006.1"/>
</dbReference>
<dbReference type="InterPro" id="IPR007921">
    <property type="entry name" value="CHAP_dom"/>
</dbReference>
<feature type="domain" description="Peptidase C51" evidence="2">
    <location>
        <begin position="197"/>
        <end position="327"/>
    </location>
</feature>
<organism evidence="3 4">
    <name type="scientific">Bifidobacterium canis</name>
    <dbReference type="NCBI Taxonomy" id="2610880"/>
    <lineage>
        <taxon>Bacteria</taxon>
        <taxon>Bacillati</taxon>
        <taxon>Actinomycetota</taxon>
        <taxon>Actinomycetes</taxon>
        <taxon>Bifidobacteriales</taxon>
        <taxon>Bifidobacteriaceae</taxon>
        <taxon>Bifidobacterium</taxon>
    </lineage>
</organism>
<feature type="compositionally biased region" description="Low complexity" evidence="1">
    <location>
        <begin position="145"/>
        <end position="163"/>
    </location>
</feature>
<dbReference type="EMBL" id="WNLP01000006">
    <property type="protein sequence ID" value="MUH59951.1"/>
    <property type="molecule type" value="Genomic_DNA"/>
</dbReference>
<evidence type="ECO:0000259" key="2">
    <source>
        <dbReference type="PROSITE" id="PS50911"/>
    </source>
</evidence>
<protein>
    <submittedName>
        <fullName evidence="3">Amidase</fullName>
    </submittedName>
</protein>
<sequence>MRHAAPKAHAGLGAMRLTSSLFASPSGAHCAQSVRARQAANGDAVALHINQSLANRLNEVAPLTRKAIRQSAKAAQRKHNVLTSVSLAALVGTAATSMAFMKGEDTSTFADGTPTETTQVHRISDVSASRSDSREMLSDLGAAQTDTATVSTDGKTTTTSNSGDWALGDSNTIAESAKLTKAVANNPKVAELMDKFASVQPQGFNGNHETGDTGNAYPYGQCTWWAYERRSQLGLNTGSYFGDARSWAASASSMGYWVDNTARNTGDVVVFSPGQEGADGFYGHVAVVEKINADGSIEISESNAKGLGVISHRTFTAEQAKNLQYIHY</sequence>
<keyword evidence="4" id="KW-1185">Reference proteome</keyword>
<gene>
    <name evidence="3" type="ORF">GSD1FS_1294</name>
</gene>
<comment type="caution">
    <text evidence="3">The sequence shown here is derived from an EMBL/GenBank/DDBJ whole genome shotgun (WGS) entry which is preliminary data.</text>
</comment>
<dbReference type="SUPFAM" id="SSF54001">
    <property type="entry name" value="Cysteine proteinases"/>
    <property type="match status" value="1"/>
</dbReference>
<dbReference type="PROSITE" id="PS50911">
    <property type="entry name" value="CHAP"/>
    <property type="match status" value="1"/>
</dbReference>
<dbReference type="Proteomes" id="UP000487882">
    <property type="component" value="Unassembled WGS sequence"/>
</dbReference>
<proteinExistence type="predicted"/>
<reference evidence="3 4" key="1">
    <citation type="submission" date="2019-09" db="EMBL/GenBank/DDBJ databases">
        <title>Bifidobacterium canis sp. nov., isolated from the digestive tract of German Shepherd dog puppy.</title>
        <authorList>
            <person name="Bunesova V."/>
        </authorList>
    </citation>
    <scope>NUCLEOTIDE SEQUENCE [LARGE SCALE GENOMIC DNA]</scope>
    <source>
        <strain evidence="3 4">GSD1FS</strain>
    </source>
</reference>
<evidence type="ECO:0000313" key="4">
    <source>
        <dbReference type="Proteomes" id="UP000487882"/>
    </source>
</evidence>
<feature type="compositionally biased region" description="Polar residues" evidence="1">
    <location>
        <begin position="110"/>
        <end position="130"/>
    </location>
</feature>
<dbReference type="Pfam" id="PF05257">
    <property type="entry name" value="CHAP"/>
    <property type="match status" value="1"/>
</dbReference>
<dbReference type="Gene3D" id="3.90.1720.10">
    <property type="entry name" value="endopeptidase domain like (from Nostoc punctiforme)"/>
    <property type="match status" value="1"/>
</dbReference>
<accession>A0A7K1J5X0</accession>
<name>A0A7K1J5X0_9BIFI</name>